<dbReference type="EMBL" id="MN741018">
    <property type="protein sequence ID" value="QHU22836.1"/>
    <property type="molecule type" value="Genomic_DNA"/>
</dbReference>
<accession>A0A6C0L084</accession>
<reference evidence="1" key="1">
    <citation type="journal article" date="2020" name="Nature">
        <title>Giant virus diversity and host interactions through global metagenomics.</title>
        <authorList>
            <person name="Schulz F."/>
            <person name="Roux S."/>
            <person name="Paez-Espino D."/>
            <person name="Jungbluth S."/>
            <person name="Walsh D.A."/>
            <person name="Denef V.J."/>
            <person name="McMahon K.D."/>
            <person name="Konstantinidis K.T."/>
            <person name="Eloe-Fadrosh E.A."/>
            <person name="Kyrpides N.C."/>
            <person name="Woyke T."/>
        </authorList>
    </citation>
    <scope>NUCLEOTIDE SEQUENCE</scope>
    <source>
        <strain evidence="1">GVMAG-S-ERX555907-63</strain>
    </source>
</reference>
<sequence length="70" mass="8039">MTSNENVISNAQNMDCPPIGEEHTIECPNIEDPVLKRNACMALYTQCKERTKNIKKDFKPLKLDNIFENV</sequence>
<proteinExistence type="predicted"/>
<name>A0A6C0L084_9ZZZZ</name>
<evidence type="ECO:0000313" key="1">
    <source>
        <dbReference type="EMBL" id="QHU22836.1"/>
    </source>
</evidence>
<organism evidence="1">
    <name type="scientific">viral metagenome</name>
    <dbReference type="NCBI Taxonomy" id="1070528"/>
    <lineage>
        <taxon>unclassified sequences</taxon>
        <taxon>metagenomes</taxon>
        <taxon>organismal metagenomes</taxon>
    </lineage>
</organism>
<dbReference type="AlphaFoldDB" id="A0A6C0L084"/>
<protein>
    <submittedName>
        <fullName evidence="1">Uncharacterized protein</fullName>
    </submittedName>
</protein>